<dbReference type="Proteomes" id="UP001549031">
    <property type="component" value="Unassembled WGS sequence"/>
</dbReference>
<accession>A0ABV2HCT4</accession>
<evidence type="ECO:0000313" key="4">
    <source>
        <dbReference type="Proteomes" id="UP001549031"/>
    </source>
</evidence>
<keyword evidence="4" id="KW-1185">Reference proteome</keyword>
<dbReference type="RefSeq" id="WP_247246087.1">
    <property type="nucleotide sequence ID" value="NZ_JALJRA010000025.1"/>
</dbReference>
<dbReference type="PANTHER" id="PTHR12227:SF0">
    <property type="entry name" value="GLYCERATE KINASE"/>
    <property type="match status" value="1"/>
</dbReference>
<reference evidence="3 4" key="1">
    <citation type="submission" date="2024-06" db="EMBL/GenBank/DDBJ databases">
        <title>Genomic Encyclopedia of Type Strains, Phase IV (KMG-IV): sequencing the most valuable type-strain genomes for metagenomic binning, comparative biology and taxonomic classification.</title>
        <authorList>
            <person name="Goeker M."/>
        </authorList>
    </citation>
    <scope>NUCLEOTIDE SEQUENCE [LARGE SCALE GENOMIC DNA]</scope>
    <source>
        <strain evidence="3 4">DSM 105042</strain>
    </source>
</reference>
<dbReference type="Gene3D" id="3.40.50.10180">
    <property type="entry name" value="Glycerate kinase, MOFRL-like N-terminal domain"/>
    <property type="match status" value="1"/>
</dbReference>
<comment type="caution">
    <text evidence="3">The sequence shown here is derived from an EMBL/GenBank/DDBJ whole genome shotgun (WGS) entry which is preliminary data.</text>
</comment>
<evidence type="ECO:0000313" key="3">
    <source>
        <dbReference type="EMBL" id="MET3588370.1"/>
    </source>
</evidence>
<dbReference type="Pfam" id="PF13660">
    <property type="entry name" value="DUF4147"/>
    <property type="match status" value="1"/>
</dbReference>
<feature type="domain" description="MOFRL" evidence="1">
    <location>
        <begin position="309"/>
        <end position="414"/>
    </location>
</feature>
<dbReference type="InterPro" id="IPR038614">
    <property type="entry name" value="GK_N_sf"/>
</dbReference>
<dbReference type="PANTHER" id="PTHR12227">
    <property type="entry name" value="GLYCERATE KINASE"/>
    <property type="match status" value="1"/>
</dbReference>
<dbReference type="Pfam" id="PF05161">
    <property type="entry name" value="MOFRL"/>
    <property type="match status" value="1"/>
</dbReference>
<protein>
    <submittedName>
        <fullName evidence="3">Hydroxypyruvate reductase</fullName>
        <ecNumber evidence="3">1.1.1.81</ecNumber>
    </submittedName>
</protein>
<name>A0ABV2HCT4_9HYPH</name>
<dbReference type="GO" id="GO:0016618">
    <property type="term" value="F:hydroxypyruvate reductase [NAD(P)H] activity"/>
    <property type="evidence" value="ECO:0007669"/>
    <property type="project" value="UniProtKB-EC"/>
</dbReference>
<dbReference type="InterPro" id="IPR037035">
    <property type="entry name" value="GK-like_C_sf"/>
</dbReference>
<dbReference type="EMBL" id="JBEPLJ010000024">
    <property type="protein sequence ID" value="MET3588370.1"/>
    <property type="molecule type" value="Genomic_DNA"/>
</dbReference>
<dbReference type="InterPro" id="IPR025286">
    <property type="entry name" value="MOFRL_assoc_dom"/>
</dbReference>
<proteinExistence type="predicted"/>
<dbReference type="Gene3D" id="3.40.1480.10">
    <property type="entry name" value="MOFRL domain"/>
    <property type="match status" value="1"/>
</dbReference>
<evidence type="ECO:0000259" key="2">
    <source>
        <dbReference type="Pfam" id="PF13660"/>
    </source>
</evidence>
<feature type="domain" description="MOFRL-associated" evidence="2">
    <location>
        <begin position="12"/>
        <end position="232"/>
    </location>
</feature>
<dbReference type="EC" id="1.1.1.81" evidence="3"/>
<dbReference type="InterPro" id="IPR007835">
    <property type="entry name" value="MOFRL"/>
</dbReference>
<gene>
    <name evidence="3" type="ORF">ABID21_004506</name>
</gene>
<evidence type="ECO:0000259" key="1">
    <source>
        <dbReference type="Pfam" id="PF05161"/>
    </source>
</evidence>
<organism evidence="3 4">
    <name type="scientific">Pseudorhizobium tarimense</name>
    <dbReference type="NCBI Taxonomy" id="1079109"/>
    <lineage>
        <taxon>Bacteria</taxon>
        <taxon>Pseudomonadati</taxon>
        <taxon>Pseudomonadota</taxon>
        <taxon>Alphaproteobacteria</taxon>
        <taxon>Hyphomicrobiales</taxon>
        <taxon>Rhizobiaceae</taxon>
        <taxon>Rhizobium/Agrobacterium group</taxon>
        <taxon>Pseudorhizobium</taxon>
    </lineage>
</organism>
<sequence length="421" mass="43823">MTWNDESVRRLLRQMFHTAIESAAPSAAVLHNLPPKPTGRCVVVGAGKASAAMAAALDAAWPDVELSGVVVTRYGHHVPAGRIRIIEASHPVPDEQSLEAGRAVLEAVQGLNETDLVVALISGGGSALMVAPAGDMTLADKQEVNRLLLESGANIREMNAIRKHLSRIKGGRLALAARPARVVSLVISDVPGDDPSDIASGPTVRDDTTVETVQAIIRRRGIRLPERAHAVLDNGCSTPRCADIVSDVRIIAAPSLALAAAAKVAESAGLRPLILGDALEGEAREMGAVMSGIARSARIRGVPISGPAVILSGGETTVSINGPYGRGGRNTEFLLSLAVGLDGQDGIWALAGDTDGIDGTEDAAGAIIAPDTLARSREAGLDAKGLLGGHDSYTFFEHLDDLIRTGPTLTNVNDLRAIFIR</sequence>
<keyword evidence="3" id="KW-0560">Oxidoreductase</keyword>
<dbReference type="SUPFAM" id="SSF82544">
    <property type="entry name" value="GckA/TtuD-like"/>
    <property type="match status" value="1"/>
</dbReference>
<dbReference type="InterPro" id="IPR039760">
    <property type="entry name" value="MOFRL_protein"/>
</dbReference>